<keyword evidence="1" id="KW-0472">Membrane</keyword>
<dbReference type="PATRIC" id="fig|1618431.3.peg.416"/>
<evidence type="ECO:0000259" key="2">
    <source>
        <dbReference type="Pfam" id="PF00535"/>
    </source>
</evidence>
<keyword evidence="1" id="KW-1133">Transmembrane helix</keyword>
<evidence type="ECO:0000313" key="4">
    <source>
        <dbReference type="Proteomes" id="UP000034881"/>
    </source>
</evidence>
<feature type="transmembrane region" description="Helical" evidence="1">
    <location>
        <begin position="281"/>
        <end position="297"/>
    </location>
</feature>
<keyword evidence="3" id="KW-0808">Transferase</keyword>
<organism evidence="3 4">
    <name type="scientific">Candidatus Daviesbacteria bacterium GW2011_GWC2_40_12</name>
    <dbReference type="NCBI Taxonomy" id="1618431"/>
    <lineage>
        <taxon>Bacteria</taxon>
        <taxon>Candidatus Daviesiibacteriota</taxon>
    </lineage>
</organism>
<dbReference type="Pfam" id="PF00535">
    <property type="entry name" value="Glycos_transf_2"/>
    <property type="match status" value="1"/>
</dbReference>
<feature type="transmembrane region" description="Helical" evidence="1">
    <location>
        <begin position="444"/>
        <end position="463"/>
    </location>
</feature>
<dbReference type="PANTHER" id="PTHR48090:SF7">
    <property type="entry name" value="RFBJ PROTEIN"/>
    <property type="match status" value="1"/>
</dbReference>
<dbReference type="Proteomes" id="UP000034881">
    <property type="component" value="Unassembled WGS sequence"/>
</dbReference>
<dbReference type="InterPro" id="IPR029044">
    <property type="entry name" value="Nucleotide-diphossugar_trans"/>
</dbReference>
<dbReference type="InterPro" id="IPR001173">
    <property type="entry name" value="Glyco_trans_2-like"/>
</dbReference>
<dbReference type="EMBL" id="LBYB01000002">
    <property type="protein sequence ID" value="KKR42441.1"/>
    <property type="molecule type" value="Genomic_DNA"/>
</dbReference>
<keyword evidence="1" id="KW-0812">Transmembrane</keyword>
<feature type="transmembrane region" description="Helical" evidence="1">
    <location>
        <begin position="302"/>
        <end position="321"/>
    </location>
</feature>
<sequence length="471" mass="53923">MPEIEKLKIVIVMPAYNAAKTVRNTYLEIPPYLRENIILVDDGSKDNTVQIAKELGIKVIEHSKNVGYGGNQKTCYAEALKLDPDIVVMLHPDYQYDASMIEDLVYPIARGRYDFMFGSRIANKKGALAGGMPPLKYYVNRFVCLIQNILLGVNFTEHFSGLRAYSKKLLQTVPWQNFSNDFVFDQEMTISALAHGFTISEVAIPTRYHEKASSIGFIRGTKFILEGFLVITALYLHKLNLIQDKRFEPVKSTNIGKYFIALPVIIFINLFLYGIFQKDLLFGLFLFAESVLIYFSFVSRAFFIRLLACMVLVFLILISFYKDFDRTFFYPTQLEISTQAFRHEYFALELGKLYKNRIGITYMQSALPLASKFNRNMFSHLAFDSLLNAQSILSLISIPLFLLGIYKLPRLLSRGFLYSEFTIFYLSVVFAAGGFLTFEGQYGLLLYAPIVNFLIYLGLLQAIHKIFYAKA</sequence>
<feature type="transmembrane region" description="Helical" evidence="1">
    <location>
        <begin position="386"/>
        <end position="405"/>
    </location>
</feature>
<evidence type="ECO:0000313" key="3">
    <source>
        <dbReference type="EMBL" id="KKR42441.1"/>
    </source>
</evidence>
<protein>
    <submittedName>
        <fullName evidence="3">B-glycosyltransferase, glycosyltransferase family 2 protein</fullName>
    </submittedName>
</protein>
<dbReference type="InterPro" id="IPR050256">
    <property type="entry name" value="Glycosyltransferase_2"/>
</dbReference>
<accession>A0A0G0QYB4</accession>
<proteinExistence type="predicted"/>
<feature type="transmembrane region" description="Helical" evidence="1">
    <location>
        <begin position="417"/>
        <end position="438"/>
    </location>
</feature>
<dbReference type="AlphaFoldDB" id="A0A0G0QYB4"/>
<dbReference type="Gene3D" id="3.90.550.10">
    <property type="entry name" value="Spore Coat Polysaccharide Biosynthesis Protein SpsA, Chain A"/>
    <property type="match status" value="1"/>
</dbReference>
<dbReference type="SUPFAM" id="SSF53448">
    <property type="entry name" value="Nucleotide-diphospho-sugar transferases"/>
    <property type="match status" value="1"/>
</dbReference>
<feature type="transmembrane region" description="Helical" evidence="1">
    <location>
        <begin position="217"/>
        <end position="237"/>
    </location>
</feature>
<reference evidence="3 4" key="1">
    <citation type="journal article" date="2015" name="Nature">
        <title>rRNA introns, odd ribosomes, and small enigmatic genomes across a large radiation of phyla.</title>
        <authorList>
            <person name="Brown C.T."/>
            <person name="Hug L.A."/>
            <person name="Thomas B.C."/>
            <person name="Sharon I."/>
            <person name="Castelle C.J."/>
            <person name="Singh A."/>
            <person name="Wilkins M.J."/>
            <person name="Williams K.H."/>
            <person name="Banfield J.F."/>
        </authorList>
    </citation>
    <scope>NUCLEOTIDE SEQUENCE [LARGE SCALE GENOMIC DNA]</scope>
</reference>
<gene>
    <name evidence="3" type="ORF">UT77_C0002G0094</name>
</gene>
<evidence type="ECO:0000256" key="1">
    <source>
        <dbReference type="SAM" id="Phobius"/>
    </source>
</evidence>
<feature type="domain" description="Glycosyltransferase 2-like" evidence="2">
    <location>
        <begin position="11"/>
        <end position="170"/>
    </location>
</feature>
<comment type="caution">
    <text evidence="3">The sequence shown here is derived from an EMBL/GenBank/DDBJ whole genome shotgun (WGS) entry which is preliminary data.</text>
</comment>
<name>A0A0G0QYB4_9BACT</name>
<dbReference type="CDD" id="cd04179">
    <property type="entry name" value="DPM_DPG-synthase_like"/>
    <property type="match status" value="1"/>
</dbReference>
<feature type="transmembrane region" description="Helical" evidence="1">
    <location>
        <begin position="258"/>
        <end position="275"/>
    </location>
</feature>
<dbReference type="GO" id="GO:0016740">
    <property type="term" value="F:transferase activity"/>
    <property type="evidence" value="ECO:0007669"/>
    <property type="project" value="UniProtKB-KW"/>
</dbReference>
<dbReference type="PANTHER" id="PTHR48090">
    <property type="entry name" value="UNDECAPRENYL-PHOSPHATE 4-DEOXY-4-FORMAMIDO-L-ARABINOSE TRANSFERASE-RELATED"/>
    <property type="match status" value="1"/>
</dbReference>